<dbReference type="AlphaFoldDB" id="A0A2P2JN43"/>
<sequence length="85" mass="10222">MVNFLAISYFNYVKLRLARCLSRLRSHRCNYAQVFSNTPRNWNRTWPKKWDKYFSVLVNSTQYICLLLQFQNCVFGNSENNSKSK</sequence>
<name>A0A2P2JN43_RHIMU</name>
<accession>A0A2P2JN43</accession>
<proteinExistence type="predicted"/>
<dbReference type="EMBL" id="GGEC01014386">
    <property type="protein sequence ID" value="MBW94869.1"/>
    <property type="molecule type" value="Transcribed_RNA"/>
</dbReference>
<evidence type="ECO:0000313" key="1">
    <source>
        <dbReference type="EMBL" id="MBW94869.1"/>
    </source>
</evidence>
<organism evidence="1">
    <name type="scientific">Rhizophora mucronata</name>
    <name type="common">Asiatic mangrove</name>
    <dbReference type="NCBI Taxonomy" id="61149"/>
    <lineage>
        <taxon>Eukaryota</taxon>
        <taxon>Viridiplantae</taxon>
        <taxon>Streptophyta</taxon>
        <taxon>Embryophyta</taxon>
        <taxon>Tracheophyta</taxon>
        <taxon>Spermatophyta</taxon>
        <taxon>Magnoliopsida</taxon>
        <taxon>eudicotyledons</taxon>
        <taxon>Gunneridae</taxon>
        <taxon>Pentapetalae</taxon>
        <taxon>rosids</taxon>
        <taxon>fabids</taxon>
        <taxon>Malpighiales</taxon>
        <taxon>Rhizophoraceae</taxon>
        <taxon>Rhizophora</taxon>
    </lineage>
</organism>
<reference evidence="1" key="1">
    <citation type="submission" date="2018-02" db="EMBL/GenBank/DDBJ databases">
        <title>Rhizophora mucronata_Transcriptome.</title>
        <authorList>
            <person name="Meera S.P."/>
            <person name="Sreeshan A."/>
            <person name="Augustine A."/>
        </authorList>
    </citation>
    <scope>NUCLEOTIDE SEQUENCE</scope>
    <source>
        <tissue evidence="1">Leaf</tissue>
    </source>
</reference>
<dbReference type="EMBL" id="GGEC01014383">
    <property type="protein sequence ID" value="MBW94866.1"/>
    <property type="molecule type" value="Transcribed_RNA"/>
</dbReference>
<protein>
    <submittedName>
        <fullName evidence="1">Protein phosphatase 2c</fullName>
    </submittedName>
</protein>